<dbReference type="AlphaFoldDB" id="A0A077ZZU6"/>
<evidence type="ECO:0000313" key="1">
    <source>
        <dbReference type="EMBL" id="CDW75147.1"/>
    </source>
</evidence>
<protein>
    <submittedName>
        <fullName evidence="1">Uncharacterized protein</fullName>
    </submittedName>
</protein>
<evidence type="ECO:0000313" key="2">
    <source>
        <dbReference type="Proteomes" id="UP000039865"/>
    </source>
</evidence>
<sequence>MQESLPEISTSSNQIERASYAFLLGQTNVWFQGEQQRPFASNQAAQKDEITNDKFAAVSQSSAYSLSDDSASTDEGALQNNECTKLTQILKLQDGMFKFYDIDSRVGLNGSRSLWSFSCLHDEVNSRFFIWLGDLPIEKFTKSTFLNLTNFADKLSCKQVVLIMNRDHQQKNEYQRLLSVMDAQRVSKRGMDQLLTAARITDWIQLYALYRIELQ</sequence>
<dbReference type="EMBL" id="CCKQ01004011">
    <property type="protein sequence ID" value="CDW75147.1"/>
    <property type="molecule type" value="Genomic_DNA"/>
</dbReference>
<dbReference type="Proteomes" id="UP000039865">
    <property type="component" value="Unassembled WGS sequence"/>
</dbReference>
<gene>
    <name evidence="1" type="primary">Contig7102.g7592</name>
    <name evidence="1" type="ORF">STYLEM_4134</name>
</gene>
<reference evidence="1 2" key="1">
    <citation type="submission" date="2014-06" db="EMBL/GenBank/DDBJ databases">
        <authorList>
            <person name="Swart Estienne"/>
        </authorList>
    </citation>
    <scope>NUCLEOTIDE SEQUENCE [LARGE SCALE GENOMIC DNA]</scope>
    <source>
        <strain evidence="1 2">130c</strain>
    </source>
</reference>
<organism evidence="1 2">
    <name type="scientific">Stylonychia lemnae</name>
    <name type="common">Ciliate</name>
    <dbReference type="NCBI Taxonomy" id="5949"/>
    <lineage>
        <taxon>Eukaryota</taxon>
        <taxon>Sar</taxon>
        <taxon>Alveolata</taxon>
        <taxon>Ciliophora</taxon>
        <taxon>Intramacronucleata</taxon>
        <taxon>Spirotrichea</taxon>
        <taxon>Stichotrichia</taxon>
        <taxon>Sporadotrichida</taxon>
        <taxon>Oxytrichidae</taxon>
        <taxon>Stylonychinae</taxon>
        <taxon>Stylonychia</taxon>
    </lineage>
</organism>
<name>A0A077ZZU6_STYLE</name>
<proteinExistence type="predicted"/>
<accession>A0A077ZZU6</accession>
<keyword evidence="2" id="KW-1185">Reference proteome</keyword>
<dbReference type="InParanoid" id="A0A077ZZU6"/>